<keyword evidence="4" id="KW-0812">Transmembrane</keyword>
<feature type="domain" description="NodB homology" evidence="5">
    <location>
        <begin position="154"/>
        <end position="314"/>
    </location>
</feature>
<accession>A0A0P6S8T1</accession>
<dbReference type="InterPro" id="IPR051398">
    <property type="entry name" value="Polysacch_Deacetylase"/>
</dbReference>
<organism evidence="6 7">
    <name type="scientific">Streptococcus phocae</name>
    <dbReference type="NCBI Taxonomy" id="119224"/>
    <lineage>
        <taxon>Bacteria</taxon>
        <taxon>Bacillati</taxon>
        <taxon>Bacillota</taxon>
        <taxon>Bacilli</taxon>
        <taxon>Lactobacillales</taxon>
        <taxon>Streptococcaceae</taxon>
        <taxon>Streptococcus</taxon>
    </lineage>
</organism>
<evidence type="ECO:0000313" key="6">
    <source>
        <dbReference type="EMBL" id="KPJ22920.1"/>
    </source>
</evidence>
<feature type="region of interest" description="Disordered" evidence="3">
    <location>
        <begin position="58"/>
        <end position="83"/>
    </location>
</feature>
<evidence type="ECO:0000259" key="5">
    <source>
        <dbReference type="PROSITE" id="PS51677"/>
    </source>
</evidence>
<dbReference type="InterPro" id="IPR002509">
    <property type="entry name" value="NODB_dom"/>
</dbReference>
<evidence type="ECO:0000256" key="1">
    <source>
        <dbReference type="ARBA" id="ARBA00004613"/>
    </source>
</evidence>
<dbReference type="SUPFAM" id="SSF88713">
    <property type="entry name" value="Glycoside hydrolase/deacetylase"/>
    <property type="match status" value="1"/>
</dbReference>
<gene>
    <name evidence="6" type="ORF">AKK44_01960</name>
</gene>
<dbReference type="GO" id="GO:0005975">
    <property type="term" value="P:carbohydrate metabolic process"/>
    <property type="evidence" value="ECO:0007669"/>
    <property type="project" value="InterPro"/>
</dbReference>
<evidence type="ECO:0000313" key="7">
    <source>
        <dbReference type="Proteomes" id="UP000049578"/>
    </source>
</evidence>
<proteinExistence type="predicted"/>
<dbReference type="AlphaFoldDB" id="A0A0P6S8T1"/>
<dbReference type="Pfam" id="PF01522">
    <property type="entry name" value="Polysacc_deac_1"/>
    <property type="match status" value="1"/>
</dbReference>
<dbReference type="Gene3D" id="3.20.20.370">
    <property type="entry name" value="Glycoside hydrolase/deacetylase"/>
    <property type="match status" value="1"/>
</dbReference>
<dbReference type="PROSITE" id="PS51677">
    <property type="entry name" value="NODB"/>
    <property type="match status" value="1"/>
</dbReference>
<dbReference type="GO" id="GO:0005576">
    <property type="term" value="C:extracellular region"/>
    <property type="evidence" value="ECO:0007669"/>
    <property type="project" value="UniProtKB-SubCell"/>
</dbReference>
<dbReference type="PANTHER" id="PTHR34216:SF3">
    <property type="entry name" value="POLY-BETA-1,6-N-ACETYL-D-GLUCOSAMINE N-DEACETYLASE"/>
    <property type="match status" value="1"/>
</dbReference>
<keyword evidence="2" id="KW-0732">Signal</keyword>
<comment type="caution">
    <text evidence="6">The sequence shown here is derived from an EMBL/GenBank/DDBJ whole genome shotgun (WGS) entry which is preliminary data.</text>
</comment>
<name>A0A0P6S8T1_9STRE</name>
<dbReference type="PATRIC" id="fig|119224.3.peg.1585"/>
<dbReference type="PANTHER" id="PTHR34216">
    <property type="match status" value="1"/>
</dbReference>
<reference evidence="6 7" key="1">
    <citation type="submission" date="2015-08" db="EMBL/GenBank/DDBJ databases">
        <title>Genome sequence of Streptococcus phocae subsp. phocae ATCC 51973T isolated from liver specimen obtained from seal.</title>
        <authorList>
            <person name="Avendano-Herrera R."/>
        </authorList>
    </citation>
    <scope>NUCLEOTIDE SEQUENCE [LARGE SCALE GENOMIC DNA]</scope>
    <source>
        <strain evidence="6 7">ATCC 51973</strain>
    </source>
</reference>
<dbReference type="EMBL" id="LHQM01000007">
    <property type="protein sequence ID" value="KPJ22920.1"/>
    <property type="molecule type" value="Genomic_DNA"/>
</dbReference>
<dbReference type="GO" id="GO:0016810">
    <property type="term" value="F:hydrolase activity, acting on carbon-nitrogen (but not peptide) bonds"/>
    <property type="evidence" value="ECO:0007669"/>
    <property type="project" value="InterPro"/>
</dbReference>
<evidence type="ECO:0000256" key="2">
    <source>
        <dbReference type="ARBA" id="ARBA00022729"/>
    </source>
</evidence>
<dbReference type="RefSeq" id="WP_054278280.1">
    <property type="nucleotide sequence ID" value="NZ_LHQM01000007.1"/>
</dbReference>
<keyword evidence="7" id="KW-1185">Reference proteome</keyword>
<sequence>MENRHKRRQKRKILTIINLILLMCCIAGLSLIFVLSQHHSKINLSQWSQKLPKVSLFSPSKPAKHKSKVLKETPAPKPEKQTHWKKYDTPVQVPILMYHAVHVMAPEEAANANLIVAPDLFDSHLKALKEAGYYFLSPKEAYRALSANELPAEKVVWLTFDDSMIDFYRVAFPILKKYQAKATNNVITGLTEAGSVANLTLEQMKEMKKSGMSFQDHTVNHPDLSQSSLEQQTAEMEDSKLYLDKELEQNTIAIAYPSGKYNDTTLSIAEQLHYKLGVTTNEGIASAADGLLSLKRIRILPTTTAENLLTTIAP</sequence>
<comment type="subcellular location">
    <subcellularLocation>
        <location evidence="1">Secreted</location>
    </subcellularLocation>
</comment>
<keyword evidence="4" id="KW-1133">Transmembrane helix</keyword>
<feature type="transmembrane region" description="Helical" evidence="4">
    <location>
        <begin position="12"/>
        <end position="35"/>
    </location>
</feature>
<evidence type="ECO:0000256" key="3">
    <source>
        <dbReference type="SAM" id="MobiDB-lite"/>
    </source>
</evidence>
<evidence type="ECO:0000256" key="4">
    <source>
        <dbReference type="SAM" id="Phobius"/>
    </source>
</evidence>
<dbReference type="CDD" id="cd10918">
    <property type="entry name" value="CE4_NodB_like_5s_6s"/>
    <property type="match status" value="1"/>
</dbReference>
<dbReference type="STRING" id="119224.AKK44_01960"/>
<dbReference type="InterPro" id="IPR011330">
    <property type="entry name" value="Glyco_hydro/deAcase_b/a-brl"/>
</dbReference>
<dbReference type="Proteomes" id="UP000049578">
    <property type="component" value="Unassembled WGS sequence"/>
</dbReference>
<protein>
    <submittedName>
        <fullName evidence="6">Deacetylase</fullName>
    </submittedName>
</protein>
<keyword evidence="4" id="KW-0472">Membrane</keyword>